<dbReference type="EMBL" id="BAAAMJ010000003">
    <property type="protein sequence ID" value="GAA1896150.1"/>
    <property type="molecule type" value="Genomic_DNA"/>
</dbReference>
<protein>
    <submittedName>
        <fullName evidence="1">DUF2993 domain-containing protein</fullName>
    </submittedName>
</protein>
<dbReference type="RefSeq" id="WP_344258095.1">
    <property type="nucleotide sequence ID" value="NZ_BAAAMJ010000003.1"/>
</dbReference>
<dbReference type="Pfam" id="PF11209">
    <property type="entry name" value="LmeA"/>
    <property type="match status" value="1"/>
</dbReference>
<evidence type="ECO:0000313" key="1">
    <source>
        <dbReference type="EMBL" id="GAA1896150.1"/>
    </source>
</evidence>
<dbReference type="InterPro" id="IPR021373">
    <property type="entry name" value="DUF2993"/>
</dbReference>
<gene>
    <name evidence="1" type="ORF">GCM10009716_02740</name>
</gene>
<comment type="caution">
    <text evidence="1">The sequence shown here is derived from an EMBL/GenBank/DDBJ whole genome shotgun (WGS) entry which is preliminary data.</text>
</comment>
<reference evidence="1 2" key="1">
    <citation type="journal article" date="2019" name="Int. J. Syst. Evol. Microbiol.">
        <title>The Global Catalogue of Microorganisms (GCM) 10K type strain sequencing project: providing services to taxonomists for standard genome sequencing and annotation.</title>
        <authorList>
            <consortium name="The Broad Institute Genomics Platform"/>
            <consortium name="The Broad Institute Genome Sequencing Center for Infectious Disease"/>
            <person name="Wu L."/>
            <person name="Ma J."/>
        </authorList>
    </citation>
    <scope>NUCLEOTIDE SEQUENCE [LARGE SCALE GENOMIC DNA]</scope>
    <source>
        <strain evidence="1 2">JCM 13581</strain>
    </source>
</reference>
<accession>A0ABN2NS01</accession>
<name>A0ABN2NS01_9ACTN</name>
<sequence>MRALRIGLILLIVLGGLFVAADRVAVRLAEGEVASKARSGLGLEREPEVSVNGFPFLTQLAGGSLDHVELRLEDYRLTVDGETATVREFALDLRDVDLGDGYSRAVAREVGGGAVLDYSEATKIINDDRVTGIAYGGDGRIDVTLRISVAGISLERSVPADLTLEGNTLQVRVIELPELPSVPGVDIEEYLNRMLDIDRELTGLPSGLELKDVSAGEDGVRLGVTGSGVSLTG</sequence>
<keyword evidence="2" id="KW-1185">Reference proteome</keyword>
<evidence type="ECO:0000313" key="2">
    <source>
        <dbReference type="Proteomes" id="UP001501303"/>
    </source>
</evidence>
<organism evidence="1 2">
    <name type="scientific">Streptomyces sodiiphilus</name>
    <dbReference type="NCBI Taxonomy" id="226217"/>
    <lineage>
        <taxon>Bacteria</taxon>
        <taxon>Bacillati</taxon>
        <taxon>Actinomycetota</taxon>
        <taxon>Actinomycetes</taxon>
        <taxon>Kitasatosporales</taxon>
        <taxon>Streptomycetaceae</taxon>
        <taxon>Streptomyces</taxon>
    </lineage>
</organism>
<proteinExistence type="predicted"/>
<dbReference type="Proteomes" id="UP001501303">
    <property type="component" value="Unassembled WGS sequence"/>
</dbReference>